<dbReference type="EMBL" id="ML170171">
    <property type="protein sequence ID" value="TDL23194.1"/>
    <property type="molecule type" value="Genomic_DNA"/>
</dbReference>
<evidence type="ECO:0000313" key="3">
    <source>
        <dbReference type="Proteomes" id="UP000294933"/>
    </source>
</evidence>
<proteinExistence type="predicted"/>
<reference evidence="2 3" key="1">
    <citation type="submission" date="2018-06" db="EMBL/GenBank/DDBJ databases">
        <title>A transcriptomic atlas of mushroom development highlights an independent origin of complex multicellularity.</title>
        <authorList>
            <consortium name="DOE Joint Genome Institute"/>
            <person name="Krizsan K."/>
            <person name="Almasi E."/>
            <person name="Merenyi Z."/>
            <person name="Sahu N."/>
            <person name="Viragh M."/>
            <person name="Koszo T."/>
            <person name="Mondo S."/>
            <person name="Kiss B."/>
            <person name="Balint B."/>
            <person name="Kues U."/>
            <person name="Barry K."/>
            <person name="Hegedus J.C."/>
            <person name="Henrissat B."/>
            <person name="Johnson J."/>
            <person name="Lipzen A."/>
            <person name="Ohm R."/>
            <person name="Nagy I."/>
            <person name="Pangilinan J."/>
            <person name="Yan J."/>
            <person name="Xiong Y."/>
            <person name="Grigoriev I.V."/>
            <person name="Hibbett D.S."/>
            <person name="Nagy L.G."/>
        </authorList>
    </citation>
    <scope>NUCLEOTIDE SEQUENCE [LARGE SCALE GENOMIC DNA]</scope>
    <source>
        <strain evidence="2 3">SZMC22713</strain>
    </source>
</reference>
<dbReference type="Gene3D" id="3.90.280.10">
    <property type="entry name" value="PEBP-like"/>
    <property type="match status" value="1"/>
</dbReference>
<organism evidence="2 3">
    <name type="scientific">Rickenella mellea</name>
    <dbReference type="NCBI Taxonomy" id="50990"/>
    <lineage>
        <taxon>Eukaryota</taxon>
        <taxon>Fungi</taxon>
        <taxon>Dikarya</taxon>
        <taxon>Basidiomycota</taxon>
        <taxon>Agaricomycotina</taxon>
        <taxon>Agaricomycetes</taxon>
        <taxon>Hymenochaetales</taxon>
        <taxon>Rickenellaceae</taxon>
        <taxon>Rickenella</taxon>
    </lineage>
</organism>
<dbReference type="GO" id="GO:0046578">
    <property type="term" value="P:regulation of Ras protein signal transduction"/>
    <property type="evidence" value="ECO:0007669"/>
    <property type="project" value="TreeGrafter"/>
</dbReference>
<protein>
    <submittedName>
        <fullName evidence="2">PEBP-like protein</fullName>
    </submittedName>
</protein>
<dbReference type="GO" id="GO:0030162">
    <property type="term" value="P:regulation of proteolysis"/>
    <property type="evidence" value="ECO:0007669"/>
    <property type="project" value="TreeGrafter"/>
</dbReference>
<dbReference type="PANTHER" id="PTHR11362:SF78">
    <property type="entry name" value="PROTEASE INHIBITOR"/>
    <property type="match status" value="1"/>
</dbReference>
<dbReference type="Pfam" id="PF01161">
    <property type="entry name" value="PBP"/>
    <property type="match status" value="1"/>
</dbReference>
<dbReference type="Proteomes" id="UP000294933">
    <property type="component" value="Unassembled WGS sequence"/>
</dbReference>
<dbReference type="GO" id="GO:0005543">
    <property type="term" value="F:phospholipid binding"/>
    <property type="evidence" value="ECO:0007669"/>
    <property type="project" value="TreeGrafter"/>
</dbReference>
<gene>
    <name evidence="2" type="ORF">BD410DRAFT_747215</name>
</gene>
<dbReference type="PANTHER" id="PTHR11362">
    <property type="entry name" value="PHOSPHATIDYLETHANOLAMINE-BINDING PROTEIN"/>
    <property type="match status" value="1"/>
</dbReference>
<evidence type="ECO:0000313" key="2">
    <source>
        <dbReference type="EMBL" id="TDL23194.1"/>
    </source>
</evidence>
<dbReference type="InterPro" id="IPR036610">
    <property type="entry name" value="PEBP-like_sf"/>
</dbReference>
<keyword evidence="1" id="KW-0732">Signal</keyword>
<dbReference type="STRING" id="50990.A0A4Y7Q6K2"/>
<dbReference type="OrthoDB" id="2506647at2759"/>
<dbReference type="InterPro" id="IPR035810">
    <property type="entry name" value="PEBP_euk"/>
</dbReference>
<dbReference type="CDD" id="cd00866">
    <property type="entry name" value="PEBP_euk"/>
    <property type="match status" value="1"/>
</dbReference>
<feature type="chain" id="PRO_5021224729" evidence="1">
    <location>
        <begin position="19"/>
        <end position="214"/>
    </location>
</feature>
<feature type="signal peptide" evidence="1">
    <location>
        <begin position="1"/>
        <end position="18"/>
    </location>
</feature>
<accession>A0A4Y7Q6K2</accession>
<dbReference type="GO" id="GO:0030414">
    <property type="term" value="F:peptidase inhibitor activity"/>
    <property type="evidence" value="ECO:0007669"/>
    <property type="project" value="TreeGrafter"/>
</dbReference>
<dbReference type="VEuPathDB" id="FungiDB:BD410DRAFT_747215"/>
<dbReference type="AlphaFoldDB" id="A0A4Y7Q6K2"/>
<keyword evidence="3" id="KW-1185">Reference proteome</keyword>
<sequence>MRLLTILTTSVILGLVYAQDVSLTQVRQAFQAARIPTDASVVFNPSVLLEVAFPQATGPDVRVKAGVQLPRNKTAIPPTFSIVVNGPGRRPRGEFVVAMVDLDAPTPQTPTSAQIRHFLGGNFTPLRDRGGLALLSNSTPAVSGFLQPTPPAGSDPHRYVFLLFQQSKAFNGQTFVGPTTSVAKFNISLFAQEVGLGNPLGGTFIRVGPDSPAA</sequence>
<dbReference type="InterPro" id="IPR008914">
    <property type="entry name" value="PEBP"/>
</dbReference>
<name>A0A4Y7Q6K2_9AGAM</name>
<dbReference type="SUPFAM" id="SSF49777">
    <property type="entry name" value="PEBP-like"/>
    <property type="match status" value="1"/>
</dbReference>
<evidence type="ECO:0000256" key="1">
    <source>
        <dbReference type="SAM" id="SignalP"/>
    </source>
</evidence>